<dbReference type="Proteomes" id="UP000678393">
    <property type="component" value="Unassembled WGS sequence"/>
</dbReference>
<feature type="compositionally biased region" description="Low complexity" evidence="1">
    <location>
        <begin position="31"/>
        <end position="46"/>
    </location>
</feature>
<evidence type="ECO:0000313" key="4">
    <source>
        <dbReference type="Proteomes" id="UP000678393"/>
    </source>
</evidence>
<dbReference type="CDD" id="cd02961">
    <property type="entry name" value="PDI_a_family"/>
    <property type="match status" value="1"/>
</dbReference>
<proteinExistence type="predicted"/>
<protein>
    <recommendedName>
        <fullName evidence="2">Thioredoxin domain-containing protein</fullName>
    </recommendedName>
</protein>
<feature type="compositionally biased region" description="Polar residues" evidence="1">
    <location>
        <begin position="1"/>
        <end position="13"/>
    </location>
</feature>
<organism evidence="3 4">
    <name type="scientific">Candidula unifasciata</name>
    <dbReference type="NCBI Taxonomy" id="100452"/>
    <lineage>
        <taxon>Eukaryota</taxon>
        <taxon>Metazoa</taxon>
        <taxon>Spiralia</taxon>
        <taxon>Lophotrochozoa</taxon>
        <taxon>Mollusca</taxon>
        <taxon>Gastropoda</taxon>
        <taxon>Heterobranchia</taxon>
        <taxon>Euthyneura</taxon>
        <taxon>Panpulmonata</taxon>
        <taxon>Eupulmonata</taxon>
        <taxon>Stylommatophora</taxon>
        <taxon>Helicina</taxon>
        <taxon>Helicoidea</taxon>
        <taxon>Geomitridae</taxon>
        <taxon>Candidula</taxon>
    </lineage>
</organism>
<comment type="caution">
    <text evidence="3">The sequence shown here is derived from an EMBL/GenBank/DDBJ whole genome shotgun (WGS) entry which is preliminary data.</text>
</comment>
<dbReference type="InterPro" id="IPR013766">
    <property type="entry name" value="Thioredoxin_domain"/>
</dbReference>
<accession>A0A8S4A1X0</accession>
<dbReference type="OrthoDB" id="427280at2759"/>
<gene>
    <name evidence="3" type="ORF">CUNI_LOCUS19860</name>
</gene>
<dbReference type="InterPro" id="IPR036249">
    <property type="entry name" value="Thioredoxin-like_sf"/>
</dbReference>
<feature type="region of interest" description="Disordered" evidence="1">
    <location>
        <begin position="1"/>
        <end position="92"/>
    </location>
</feature>
<feature type="compositionally biased region" description="Basic and acidic residues" evidence="1">
    <location>
        <begin position="69"/>
        <end position="85"/>
    </location>
</feature>
<feature type="compositionally biased region" description="Basic and acidic residues" evidence="1">
    <location>
        <begin position="19"/>
        <end position="29"/>
    </location>
</feature>
<dbReference type="AlphaFoldDB" id="A0A8S4A1X0"/>
<dbReference type="Gene3D" id="3.40.30.10">
    <property type="entry name" value="Glutaredoxin"/>
    <property type="match status" value="1"/>
</dbReference>
<keyword evidence="4" id="KW-1185">Reference proteome</keyword>
<sequence length="263" mass="29538">MDSRSNTSRQSGHFSYDGEAERSMRRDMDSSDAGSIHSYYSSSSRRSPPPIPTTPRAYPGTPHSPGGEKTPELPPRKGPPKEKPIPRARGVYNTLPVRDDATVPRVAPMGRNPRESMMADSSFLSGNVIALNEQNFEFYITPKEKAIIYFYDTSSGRNTHLQNSFSDAADLPMHPSYGFGAVNCFRDPNLCDRYQVTQTPTLRLFSNGFLVSSINRPETISTEQMQQLMKMTPVLTQPRAQIGKKLIEQSEANETKKKHFPFR</sequence>
<evidence type="ECO:0000256" key="1">
    <source>
        <dbReference type="SAM" id="MobiDB-lite"/>
    </source>
</evidence>
<dbReference type="Pfam" id="PF00085">
    <property type="entry name" value="Thioredoxin"/>
    <property type="match status" value="1"/>
</dbReference>
<dbReference type="SUPFAM" id="SSF52833">
    <property type="entry name" value="Thioredoxin-like"/>
    <property type="match status" value="1"/>
</dbReference>
<evidence type="ECO:0000259" key="2">
    <source>
        <dbReference type="Pfam" id="PF00085"/>
    </source>
</evidence>
<evidence type="ECO:0000313" key="3">
    <source>
        <dbReference type="EMBL" id="CAG5134302.1"/>
    </source>
</evidence>
<dbReference type="EMBL" id="CAJHNH020007013">
    <property type="protein sequence ID" value="CAG5134302.1"/>
    <property type="molecule type" value="Genomic_DNA"/>
</dbReference>
<reference evidence="3" key="1">
    <citation type="submission" date="2021-04" db="EMBL/GenBank/DDBJ databases">
        <authorList>
            <consortium name="Molecular Ecology Group"/>
        </authorList>
    </citation>
    <scope>NUCLEOTIDE SEQUENCE</scope>
</reference>
<name>A0A8S4A1X0_9EUPU</name>
<feature type="domain" description="Thioredoxin" evidence="2">
    <location>
        <begin position="128"/>
        <end position="217"/>
    </location>
</feature>